<dbReference type="AlphaFoldDB" id="A0A165U9P0"/>
<dbReference type="GO" id="GO:0031623">
    <property type="term" value="P:receptor internalization"/>
    <property type="evidence" value="ECO:0007669"/>
    <property type="project" value="TreeGrafter"/>
</dbReference>
<dbReference type="Pfam" id="PF02212">
    <property type="entry name" value="GED"/>
    <property type="match status" value="1"/>
</dbReference>
<sequence>MPDLGLSSENTYIRHRKRLLALIKELRAVGAHTHLDLPRIVVIGNQSAGKSSLIEAISGVKVPRDAGTCTRCPMECRLLSSAGAWSCQISIRWEFHPNGRRRTNVEEVPFGNVLTEKADVEMMLRRAQVAVLNSEMPLSQILVMDAAELHALSPRDHPESSPFSQNVVCIDIYGPDLADLSFVDLPGIIQNADSHVVRFVEHMVRSYISGTCLIVIALPMSDDIDNQRALRLAREADCDGARTIGVMTKPDTLTAGSIKAKSLWLEILEGRAQNHGLRHGYYCTRQPDDAERTSGITPTEARAAEARFFETTAPWNMSGNRQRFGTKNLVNYLSGMLTDIIDRVLPRLRREVDDKLATCSAELKRIPLEIIGEPAAIVLDLLSSFCGDVKSHVIGISGAEALVQQSRQEYETFKRAIRSTAPRFIPLPSAKATTPDSIVDVLREQDDDDMSSNGTSGAPAYKMYLKDMQDHIKRTRELPFNVPYSAKATLIQRFQQTWERESMSCFEHIHSYFCHTLTRLMHGRFGRFKNFESTIEYVATSRSPSNTVSDTHALPKTELLVLLKFETTPFTQNTHYLSDVTDKMHSKYKDVRGGRTDVKPFPTADSAEEPRNGRYRERLESEALSALAKLGYVGLTGHDLGKLNRPDEYEEELHVMAEVRAYFQVSYKRIIDYIPLAIDHIFFFAFLDGLQLHLIQKLGLGTTDANVRCSAYLSEDPDIVACRKELTGKKMSLEKAKRELMSASLDGVVMSAIS</sequence>
<dbReference type="CDD" id="cd08771">
    <property type="entry name" value="DLP_1"/>
    <property type="match status" value="1"/>
</dbReference>
<keyword evidence="6" id="KW-1185">Reference proteome</keyword>
<dbReference type="Pfam" id="PF00350">
    <property type="entry name" value="Dynamin_N"/>
    <property type="match status" value="1"/>
</dbReference>
<dbReference type="InterPro" id="IPR020850">
    <property type="entry name" value="GED_dom"/>
</dbReference>
<dbReference type="GO" id="GO:0008017">
    <property type="term" value="F:microtubule binding"/>
    <property type="evidence" value="ECO:0007669"/>
    <property type="project" value="TreeGrafter"/>
</dbReference>
<dbReference type="PROSITE" id="PS51388">
    <property type="entry name" value="GED"/>
    <property type="match status" value="1"/>
</dbReference>
<dbReference type="GO" id="GO:0003924">
    <property type="term" value="F:GTPase activity"/>
    <property type="evidence" value="ECO:0007669"/>
    <property type="project" value="InterPro"/>
</dbReference>
<dbReference type="InterPro" id="IPR030381">
    <property type="entry name" value="G_DYNAMIN_dom"/>
</dbReference>
<evidence type="ECO:0000313" key="6">
    <source>
        <dbReference type="Proteomes" id="UP000076727"/>
    </source>
</evidence>
<dbReference type="Proteomes" id="UP000076727">
    <property type="component" value="Unassembled WGS sequence"/>
</dbReference>
<dbReference type="EMBL" id="KV429033">
    <property type="protein sequence ID" value="KZT74598.1"/>
    <property type="molecule type" value="Genomic_DNA"/>
</dbReference>
<dbReference type="GO" id="GO:0005886">
    <property type="term" value="C:plasma membrane"/>
    <property type="evidence" value="ECO:0007669"/>
    <property type="project" value="TreeGrafter"/>
</dbReference>
<dbReference type="InterPro" id="IPR022812">
    <property type="entry name" value="Dynamin"/>
</dbReference>
<evidence type="ECO:0008006" key="7">
    <source>
        <dbReference type="Google" id="ProtNLM"/>
    </source>
</evidence>
<dbReference type="STRING" id="1314783.A0A165U9P0"/>
<dbReference type="GO" id="GO:0005737">
    <property type="term" value="C:cytoplasm"/>
    <property type="evidence" value="ECO:0007669"/>
    <property type="project" value="TreeGrafter"/>
</dbReference>
<accession>A0A165U9P0</accession>
<reference evidence="5 6" key="1">
    <citation type="journal article" date="2016" name="Mol. Biol. Evol.">
        <title>Comparative Genomics of Early-Diverging Mushroom-Forming Fungi Provides Insights into the Origins of Lignocellulose Decay Capabilities.</title>
        <authorList>
            <person name="Nagy L.G."/>
            <person name="Riley R."/>
            <person name="Tritt A."/>
            <person name="Adam C."/>
            <person name="Daum C."/>
            <person name="Floudas D."/>
            <person name="Sun H."/>
            <person name="Yadav J.S."/>
            <person name="Pangilinan J."/>
            <person name="Larsson K.H."/>
            <person name="Matsuura K."/>
            <person name="Barry K."/>
            <person name="Labutti K."/>
            <person name="Kuo R."/>
            <person name="Ohm R.A."/>
            <person name="Bhattacharya S.S."/>
            <person name="Shirouzu T."/>
            <person name="Yoshinaga Y."/>
            <person name="Martin F.M."/>
            <person name="Grigoriev I.V."/>
            <person name="Hibbett D.S."/>
        </authorList>
    </citation>
    <scope>NUCLEOTIDE SEQUENCE [LARGE SCALE GENOMIC DNA]</scope>
    <source>
        <strain evidence="5 6">L-15889</strain>
    </source>
</reference>
<dbReference type="PROSITE" id="PS51718">
    <property type="entry name" value="G_DYNAMIN_2"/>
    <property type="match status" value="1"/>
</dbReference>
<evidence type="ECO:0000256" key="1">
    <source>
        <dbReference type="ARBA" id="ARBA00022741"/>
    </source>
</evidence>
<feature type="domain" description="Dynamin-type G" evidence="4">
    <location>
        <begin position="34"/>
        <end position="346"/>
    </location>
</feature>
<name>A0A165U9P0_9APHY</name>
<evidence type="ECO:0000313" key="5">
    <source>
        <dbReference type="EMBL" id="KZT74598.1"/>
    </source>
</evidence>
<protein>
    <recommendedName>
        <fullName evidence="7">P-loop containing nucleoside triphosphate hydrolase protein</fullName>
    </recommendedName>
</protein>
<dbReference type="InterPro" id="IPR027417">
    <property type="entry name" value="P-loop_NTPase"/>
</dbReference>
<proteinExistence type="predicted"/>
<keyword evidence="2" id="KW-0342">GTP-binding</keyword>
<dbReference type="InterPro" id="IPR003130">
    <property type="entry name" value="GED"/>
</dbReference>
<keyword evidence="1" id="KW-0547">Nucleotide-binding</keyword>
<dbReference type="Pfam" id="PF01031">
    <property type="entry name" value="Dynamin_M"/>
    <property type="match status" value="1"/>
</dbReference>
<dbReference type="InterPro" id="IPR045063">
    <property type="entry name" value="Dynamin_N"/>
</dbReference>
<dbReference type="Gene3D" id="1.20.120.1240">
    <property type="entry name" value="Dynamin, middle domain"/>
    <property type="match status" value="1"/>
</dbReference>
<gene>
    <name evidence="5" type="ORF">DAEQUDRAFT_660676</name>
</gene>
<evidence type="ECO:0000256" key="2">
    <source>
        <dbReference type="ARBA" id="ARBA00023134"/>
    </source>
</evidence>
<organism evidence="5 6">
    <name type="scientific">Daedalea quercina L-15889</name>
    <dbReference type="NCBI Taxonomy" id="1314783"/>
    <lineage>
        <taxon>Eukaryota</taxon>
        <taxon>Fungi</taxon>
        <taxon>Dikarya</taxon>
        <taxon>Basidiomycota</taxon>
        <taxon>Agaricomycotina</taxon>
        <taxon>Agaricomycetes</taxon>
        <taxon>Polyporales</taxon>
        <taxon>Fomitopsis</taxon>
    </lineage>
</organism>
<dbReference type="PANTHER" id="PTHR11566">
    <property type="entry name" value="DYNAMIN"/>
    <property type="match status" value="1"/>
</dbReference>
<dbReference type="GO" id="GO:0005874">
    <property type="term" value="C:microtubule"/>
    <property type="evidence" value="ECO:0007669"/>
    <property type="project" value="TreeGrafter"/>
</dbReference>
<dbReference type="InterPro" id="IPR000375">
    <property type="entry name" value="Dynamin_stalk"/>
</dbReference>
<dbReference type="GO" id="GO:0005525">
    <property type="term" value="F:GTP binding"/>
    <property type="evidence" value="ECO:0007669"/>
    <property type="project" value="InterPro"/>
</dbReference>
<dbReference type="PANTHER" id="PTHR11566:SF131">
    <property type="entry name" value="GTPASE, PUTATIVE (AFU_ORTHOLOGUE AFUA_6G07630)-RELATED"/>
    <property type="match status" value="1"/>
</dbReference>
<feature type="domain" description="GED" evidence="3">
    <location>
        <begin position="652"/>
        <end position="748"/>
    </location>
</feature>
<dbReference type="OrthoDB" id="5061070at2759"/>
<dbReference type="SUPFAM" id="SSF52540">
    <property type="entry name" value="P-loop containing nucleoside triphosphate hydrolases"/>
    <property type="match status" value="1"/>
</dbReference>
<dbReference type="SMART" id="SM00053">
    <property type="entry name" value="DYNc"/>
    <property type="match status" value="1"/>
</dbReference>
<evidence type="ECO:0000259" key="4">
    <source>
        <dbReference type="PROSITE" id="PS51718"/>
    </source>
</evidence>
<dbReference type="Gene3D" id="3.40.50.300">
    <property type="entry name" value="P-loop containing nucleotide triphosphate hydrolases"/>
    <property type="match status" value="1"/>
</dbReference>
<evidence type="ECO:0000259" key="3">
    <source>
        <dbReference type="PROSITE" id="PS51388"/>
    </source>
</evidence>
<dbReference type="PRINTS" id="PR00195">
    <property type="entry name" value="DYNAMIN"/>
</dbReference>
<dbReference type="InterPro" id="IPR001401">
    <property type="entry name" value="Dynamin_GTPase"/>
</dbReference>